<name>A0A2T7A025_TUBBO</name>
<comment type="caution">
    <text evidence="2">The sequence shown here is derived from an EMBL/GenBank/DDBJ whole genome shotgun (WGS) entry which is preliminary data.</text>
</comment>
<reference evidence="2 3" key="1">
    <citation type="submission" date="2017-04" db="EMBL/GenBank/DDBJ databases">
        <title>Draft genome sequence of Tuber borchii Vittad., a whitish edible truffle.</title>
        <authorList>
            <consortium name="DOE Joint Genome Institute"/>
            <person name="Murat C."/>
            <person name="Kuo A."/>
            <person name="Barry K.W."/>
            <person name="Clum A."/>
            <person name="Dockter R.B."/>
            <person name="Fauchery L."/>
            <person name="Iotti M."/>
            <person name="Kohler A."/>
            <person name="Labutti K."/>
            <person name="Lindquist E.A."/>
            <person name="Lipzen A."/>
            <person name="Ohm R.A."/>
            <person name="Wang M."/>
            <person name="Grigoriev I.V."/>
            <person name="Zambonelli A."/>
            <person name="Martin F.M."/>
        </authorList>
    </citation>
    <scope>NUCLEOTIDE SEQUENCE [LARGE SCALE GENOMIC DNA]</scope>
    <source>
        <strain evidence="2 3">Tbo3840</strain>
    </source>
</reference>
<dbReference type="OrthoDB" id="5386275at2759"/>
<feature type="signal peptide" evidence="1">
    <location>
        <begin position="1"/>
        <end position="17"/>
    </location>
</feature>
<feature type="chain" id="PRO_5015750218" evidence="1">
    <location>
        <begin position="18"/>
        <end position="314"/>
    </location>
</feature>
<keyword evidence="3" id="KW-1185">Reference proteome</keyword>
<evidence type="ECO:0000313" key="2">
    <source>
        <dbReference type="EMBL" id="PUU81099.1"/>
    </source>
</evidence>
<organism evidence="2 3">
    <name type="scientific">Tuber borchii</name>
    <name type="common">White truffle</name>
    <dbReference type="NCBI Taxonomy" id="42251"/>
    <lineage>
        <taxon>Eukaryota</taxon>
        <taxon>Fungi</taxon>
        <taxon>Dikarya</taxon>
        <taxon>Ascomycota</taxon>
        <taxon>Pezizomycotina</taxon>
        <taxon>Pezizomycetes</taxon>
        <taxon>Pezizales</taxon>
        <taxon>Tuberaceae</taxon>
        <taxon>Tuber</taxon>
    </lineage>
</organism>
<sequence>MLLYLVASLLALSTALAAAVPAPVSQLPSGCSNGVPFTGQAGCSKCTKVGNIVCGRDEGRTTNLKCTRFSTGLTWVPIDNPGTCGVDSPAAHNPYPAVTTINTFPPASTATYGKPTCDSGKPFTGEAGCSACSKEGNIVCGRDEDQIADLKCTRFSTSLTWVPVKDPKKCGVDSPYLMARDQSPSCPSGKPFTGEAGCSACSKEGNIVCGRDEDKIADLKCTRFSTGLTWVPVLNPGTCGVDAPSRSPPSPPRSSSPTCASGKPFTGKAGCSQCSVVGNIVCGRDEDRVTDLKCTKLGSSLTWIPIDNPKTCGV</sequence>
<dbReference type="EMBL" id="NESQ01000050">
    <property type="protein sequence ID" value="PUU81099.1"/>
    <property type="molecule type" value="Genomic_DNA"/>
</dbReference>
<keyword evidence="1" id="KW-0732">Signal</keyword>
<dbReference type="Proteomes" id="UP000244722">
    <property type="component" value="Unassembled WGS sequence"/>
</dbReference>
<dbReference type="AlphaFoldDB" id="A0A2T7A025"/>
<evidence type="ECO:0000313" key="3">
    <source>
        <dbReference type="Proteomes" id="UP000244722"/>
    </source>
</evidence>
<gene>
    <name evidence="2" type="ORF">B9Z19DRAFT_1122505</name>
</gene>
<accession>A0A2T7A025</accession>
<proteinExistence type="predicted"/>
<protein>
    <submittedName>
        <fullName evidence="2">Uncharacterized protein</fullName>
    </submittedName>
</protein>
<evidence type="ECO:0000256" key="1">
    <source>
        <dbReference type="SAM" id="SignalP"/>
    </source>
</evidence>